<organism evidence="2 3">
    <name type="scientific">Nonomuraea roseoviolacea subsp. carminata</name>
    <dbReference type="NCBI Taxonomy" id="160689"/>
    <lineage>
        <taxon>Bacteria</taxon>
        <taxon>Bacillati</taxon>
        <taxon>Actinomycetota</taxon>
        <taxon>Actinomycetes</taxon>
        <taxon>Streptosporangiales</taxon>
        <taxon>Streptosporangiaceae</taxon>
        <taxon>Nonomuraea</taxon>
    </lineage>
</organism>
<dbReference type="EMBL" id="JAMZEC010000001">
    <property type="protein sequence ID" value="MCP2346631.1"/>
    <property type="molecule type" value="Genomic_DNA"/>
</dbReference>
<protein>
    <submittedName>
        <fullName evidence="2">Uncharacterized protein</fullName>
    </submittedName>
</protein>
<evidence type="ECO:0000313" key="3">
    <source>
        <dbReference type="Proteomes" id="UP001320766"/>
    </source>
</evidence>
<feature type="region of interest" description="Disordered" evidence="1">
    <location>
        <begin position="67"/>
        <end position="86"/>
    </location>
</feature>
<name>A0ABT1JY03_9ACTN</name>
<dbReference type="RefSeq" id="WP_253768971.1">
    <property type="nucleotide sequence ID" value="NZ_BAAAVE010000012.1"/>
</dbReference>
<evidence type="ECO:0000256" key="1">
    <source>
        <dbReference type="SAM" id="MobiDB-lite"/>
    </source>
</evidence>
<feature type="compositionally biased region" description="Basic and acidic residues" evidence="1">
    <location>
        <begin position="72"/>
        <end position="86"/>
    </location>
</feature>
<gene>
    <name evidence="2" type="ORF">HD595_002753</name>
</gene>
<proteinExistence type="predicted"/>
<dbReference type="Proteomes" id="UP001320766">
    <property type="component" value="Unassembled WGS sequence"/>
</dbReference>
<keyword evidence="3" id="KW-1185">Reference proteome</keyword>
<sequence>MPVRLDVPAPHFTDRVEQAQHLIASRDRTPDLADADRELLGDTLRRLRRVIGERGDGEQWLSQMRAALDGEGLERPDRPNRPEARR</sequence>
<evidence type="ECO:0000313" key="2">
    <source>
        <dbReference type="EMBL" id="MCP2346631.1"/>
    </source>
</evidence>
<comment type="caution">
    <text evidence="2">The sequence shown here is derived from an EMBL/GenBank/DDBJ whole genome shotgun (WGS) entry which is preliminary data.</text>
</comment>
<reference evidence="2 3" key="1">
    <citation type="submission" date="2022-06" db="EMBL/GenBank/DDBJ databases">
        <title>Sequencing the genomes of 1000 actinobacteria strains.</title>
        <authorList>
            <person name="Klenk H.-P."/>
        </authorList>
    </citation>
    <scope>NUCLEOTIDE SEQUENCE [LARGE SCALE GENOMIC DNA]</scope>
    <source>
        <strain evidence="2 3">DSM 44170</strain>
    </source>
</reference>
<accession>A0ABT1JY03</accession>